<keyword evidence="10" id="KW-0997">Cell inner membrane</keyword>
<feature type="transmembrane region" description="Helical" evidence="11">
    <location>
        <begin position="455"/>
        <end position="476"/>
    </location>
</feature>
<keyword evidence="13" id="KW-1185">Reference proteome</keyword>
<proteinExistence type="inferred from homology"/>
<evidence type="ECO:0000256" key="5">
    <source>
        <dbReference type="ARBA" id="ARBA00022692"/>
    </source>
</evidence>
<keyword evidence="6 10" id="KW-0630">Potassium</keyword>
<evidence type="ECO:0000256" key="9">
    <source>
        <dbReference type="ARBA" id="ARBA00023136"/>
    </source>
</evidence>
<comment type="subcellular location">
    <subcellularLocation>
        <location evidence="10">Cell inner membrane</location>
        <topology evidence="10">Multi-pass membrane protein</topology>
    </subcellularLocation>
    <subcellularLocation>
        <location evidence="1">Cell membrane</location>
        <topology evidence="1">Multi-pass membrane protein</topology>
    </subcellularLocation>
</comment>
<evidence type="ECO:0000256" key="6">
    <source>
        <dbReference type="ARBA" id="ARBA00022958"/>
    </source>
</evidence>
<evidence type="ECO:0000256" key="2">
    <source>
        <dbReference type="ARBA" id="ARBA00022448"/>
    </source>
</evidence>
<dbReference type="PIRSF" id="PIRSF006247">
    <property type="entry name" value="TrkH"/>
    <property type="match status" value="1"/>
</dbReference>
<feature type="transmembrane region" description="Helical" evidence="11">
    <location>
        <begin position="232"/>
        <end position="252"/>
    </location>
</feature>
<dbReference type="InterPro" id="IPR023298">
    <property type="entry name" value="ATPase_P-typ_TM_dom_sf"/>
</dbReference>
<dbReference type="SUPFAM" id="SSF81665">
    <property type="entry name" value="Calcium ATPase, transmembrane domain M"/>
    <property type="match status" value="1"/>
</dbReference>
<evidence type="ECO:0000256" key="11">
    <source>
        <dbReference type="SAM" id="Phobius"/>
    </source>
</evidence>
<evidence type="ECO:0000313" key="13">
    <source>
        <dbReference type="Proteomes" id="UP001597353"/>
    </source>
</evidence>
<feature type="transmembrane region" description="Helical" evidence="11">
    <location>
        <begin position="273"/>
        <end position="291"/>
    </location>
</feature>
<evidence type="ECO:0000256" key="8">
    <source>
        <dbReference type="ARBA" id="ARBA00023065"/>
    </source>
</evidence>
<evidence type="ECO:0000256" key="3">
    <source>
        <dbReference type="ARBA" id="ARBA00022475"/>
    </source>
</evidence>
<comment type="caution">
    <text evidence="12">The sequence shown here is derived from an EMBL/GenBank/DDBJ whole genome shotgun (WGS) entry which is preliminary data.</text>
</comment>
<sequence length="482" mass="51349">MFDVRPVGYVIGLLVAVLGAAMLLPMLADLARGDPHWLVFLECAIITGLSGGLIALACSNSLGRGLTIQQSFLLTTGVWVALPAFGALPFMLGVPGASFTDAVFEAMSGMTTTGATVFVGLDDMPAGTLLWRGLLQWLGGLGIVIVALIFLPVMKVGGMQYFRSEGFDTLGKILPRALDISSALIQVYVALTLACMVVYVMVGMSTFDALVHALTTIATGGFSTYDASFGRFIGPAEYASSVFMILATLPFIRYVQVLNGTAMPLFRDLQVRAYLRWIGYAIGVTVIYRIAVEDVGLAEALRESTFNIISIFSGTGYGSTDVTQWGAFPFVVLIVVGMIGGCTSSTGCSVKVFRYLVLIEGIRAQLRRIQSPNRVIPVRLGGQAVGEDVVNSVIVLFTCFILTFGLTAVGLSMTGLPTLPAITAAWTAVFNIGPVFGAGVGPTGAMDAFPTAAKWLMIFAMLLGRLELLTVFVLFLPRFWRG</sequence>
<dbReference type="InterPro" id="IPR003445">
    <property type="entry name" value="Cat_transpt"/>
</dbReference>
<feature type="transmembrane region" description="Helical" evidence="11">
    <location>
        <begin position="183"/>
        <end position="202"/>
    </location>
</feature>
<name>A0ABW4S5S8_9RHOB</name>
<keyword evidence="3 10" id="KW-1003">Cell membrane</keyword>
<feature type="transmembrane region" description="Helical" evidence="11">
    <location>
        <begin position="7"/>
        <end position="27"/>
    </location>
</feature>
<dbReference type="EMBL" id="JBHUGH010000009">
    <property type="protein sequence ID" value="MFD1912774.1"/>
    <property type="molecule type" value="Genomic_DNA"/>
</dbReference>
<keyword evidence="7 11" id="KW-1133">Transmembrane helix</keyword>
<keyword evidence="5 11" id="KW-0812">Transmembrane</keyword>
<dbReference type="PANTHER" id="PTHR32024:SF3">
    <property type="entry name" value="TRK SYSTEM POTASSIUM UPTAKE PROTEIN"/>
    <property type="match status" value="1"/>
</dbReference>
<organism evidence="12 13">
    <name type="scientific">Halodurantibacterium flavum</name>
    <dbReference type="NCBI Taxonomy" id="1382802"/>
    <lineage>
        <taxon>Bacteria</taxon>
        <taxon>Pseudomonadati</taxon>
        <taxon>Pseudomonadota</taxon>
        <taxon>Alphaproteobacteria</taxon>
        <taxon>Rhodobacterales</taxon>
        <taxon>Paracoccaceae</taxon>
        <taxon>Halodurantibacterium</taxon>
    </lineage>
</organism>
<dbReference type="PANTHER" id="PTHR32024">
    <property type="entry name" value="TRK SYSTEM POTASSIUM UPTAKE PROTEIN TRKG-RELATED"/>
    <property type="match status" value="1"/>
</dbReference>
<evidence type="ECO:0000313" key="12">
    <source>
        <dbReference type="EMBL" id="MFD1912774.1"/>
    </source>
</evidence>
<feature type="transmembrane region" description="Helical" evidence="11">
    <location>
        <begin position="71"/>
        <end position="92"/>
    </location>
</feature>
<evidence type="ECO:0000256" key="10">
    <source>
        <dbReference type="PIRNR" id="PIRNR006247"/>
    </source>
</evidence>
<feature type="transmembrane region" description="Helical" evidence="11">
    <location>
        <begin position="39"/>
        <end position="59"/>
    </location>
</feature>
<feature type="transmembrane region" description="Helical" evidence="11">
    <location>
        <begin position="389"/>
        <end position="411"/>
    </location>
</feature>
<feature type="transmembrane region" description="Helical" evidence="11">
    <location>
        <begin position="134"/>
        <end position="154"/>
    </location>
</feature>
<accession>A0ABW4S5S8</accession>
<reference evidence="13" key="1">
    <citation type="journal article" date="2019" name="Int. J. Syst. Evol. Microbiol.">
        <title>The Global Catalogue of Microorganisms (GCM) 10K type strain sequencing project: providing services to taxonomists for standard genome sequencing and annotation.</title>
        <authorList>
            <consortium name="The Broad Institute Genomics Platform"/>
            <consortium name="The Broad Institute Genome Sequencing Center for Infectious Disease"/>
            <person name="Wu L."/>
            <person name="Ma J."/>
        </authorList>
    </citation>
    <scope>NUCLEOTIDE SEQUENCE [LARGE SCALE GENOMIC DNA]</scope>
    <source>
        <strain evidence="13">CGMCC 4.7242</strain>
    </source>
</reference>
<evidence type="ECO:0000256" key="7">
    <source>
        <dbReference type="ARBA" id="ARBA00022989"/>
    </source>
</evidence>
<keyword evidence="9 10" id="KW-0472">Membrane</keyword>
<protein>
    <recommendedName>
        <fullName evidence="10">Trk system potassium uptake protein</fullName>
    </recommendedName>
</protein>
<comment type="similarity">
    <text evidence="10">Belongs to the TrkH potassium transport family.</text>
</comment>
<dbReference type="InterPro" id="IPR004772">
    <property type="entry name" value="TrkH"/>
</dbReference>
<keyword evidence="4 10" id="KW-0633">Potassium transport</keyword>
<feature type="transmembrane region" description="Helical" evidence="11">
    <location>
        <begin position="327"/>
        <end position="353"/>
    </location>
</feature>
<comment type="function">
    <text evidence="10">Low-affinity potassium transport system. Interacts with Trk system potassium uptake protein TrkA.</text>
</comment>
<keyword evidence="2 10" id="KW-0813">Transport</keyword>
<evidence type="ECO:0000256" key="4">
    <source>
        <dbReference type="ARBA" id="ARBA00022538"/>
    </source>
</evidence>
<evidence type="ECO:0000256" key="1">
    <source>
        <dbReference type="ARBA" id="ARBA00004651"/>
    </source>
</evidence>
<dbReference type="RefSeq" id="WP_390261553.1">
    <property type="nucleotide sequence ID" value="NZ_JBHUGH010000009.1"/>
</dbReference>
<dbReference type="Proteomes" id="UP001597353">
    <property type="component" value="Unassembled WGS sequence"/>
</dbReference>
<keyword evidence="8 10" id="KW-0406">Ion transport</keyword>
<dbReference type="Pfam" id="PF02386">
    <property type="entry name" value="TrkH"/>
    <property type="match status" value="1"/>
</dbReference>
<gene>
    <name evidence="12" type="ORF">ACFSGJ_11185</name>
</gene>